<comment type="caution">
    <text evidence="1">The sequence shown here is derived from an EMBL/GenBank/DDBJ whole genome shotgun (WGS) entry which is preliminary data.</text>
</comment>
<gene>
    <name evidence="1" type="ORF">I4X03_015195</name>
</gene>
<dbReference type="GO" id="GO:0008168">
    <property type="term" value="F:methyltransferase activity"/>
    <property type="evidence" value="ECO:0007669"/>
    <property type="project" value="UniProtKB-KW"/>
</dbReference>
<keyword evidence="1" id="KW-0489">Methyltransferase</keyword>
<dbReference type="Pfam" id="PF01209">
    <property type="entry name" value="Ubie_methyltran"/>
    <property type="match status" value="1"/>
</dbReference>
<reference evidence="1 2" key="1">
    <citation type="submission" date="2021-08" db="EMBL/GenBank/DDBJ databases">
        <title>Massilia sp. R798.</title>
        <authorList>
            <person name="Baek J.H."/>
            <person name="Jung H.S."/>
            <person name="Kim K.R."/>
            <person name="Jeon C.O."/>
        </authorList>
    </citation>
    <scope>NUCLEOTIDE SEQUENCE [LARGE SCALE GENOMIC DNA]</scope>
    <source>
        <strain evidence="1 2">R798</strain>
    </source>
</reference>
<keyword evidence="1" id="KW-0808">Transferase</keyword>
<proteinExistence type="predicted"/>
<dbReference type="EC" id="2.1.1.-" evidence="1"/>
<organism evidence="1 2">
    <name type="scientific">Massilia soli</name>
    <dbReference type="NCBI Taxonomy" id="2792854"/>
    <lineage>
        <taxon>Bacteria</taxon>
        <taxon>Pseudomonadati</taxon>
        <taxon>Pseudomonadota</taxon>
        <taxon>Betaproteobacteria</taxon>
        <taxon>Burkholderiales</taxon>
        <taxon>Oxalobacteraceae</taxon>
        <taxon>Telluria group</taxon>
        <taxon>Massilia</taxon>
    </lineage>
</organism>
<dbReference type="GO" id="GO:0032259">
    <property type="term" value="P:methylation"/>
    <property type="evidence" value="ECO:0007669"/>
    <property type="project" value="UniProtKB-KW"/>
</dbReference>
<dbReference type="Proteomes" id="UP000809349">
    <property type="component" value="Unassembled WGS sequence"/>
</dbReference>
<dbReference type="CDD" id="cd02440">
    <property type="entry name" value="AdoMet_MTases"/>
    <property type="match status" value="1"/>
</dbReference>
<evidence type="ECO:0000313" key="1">
    <source>
        <dbReference type="EMBL" id="MBZ2208610.1"/>
    </source>
</evidence>
<sequence length="336" mass="37461">MKPGQEKHYRCPETGAELTLEIDHQDQGNVLSGWLTAAGGRRYAINNGIADLTFPPELHPTEQKSRAFYDQRAEIYDKFLHLTFETFWEDETVTRNKMIDTLELQAHHRVLEVSCGSGRDSALLAQRLDASGSLYLQDISLPMLEKCVERMDGVAVPIDYSLSNGSYLPFPDGYFDAVYHFGGLGEFGDVKRALKEFARVTKVGGRVLVGDESMPPWLRGTRFAQILTATNPQFNAPLPLQEMPVEAREVRLRWVIGGVFYLIDFVVGDGEPTGNFNYEIPGPRGGTHMTRVDGQLEGVKPETKTLALEAMQKSGKSMHAWLDDVVKAAALRDLGQ</sequence>
<dbReference type="PANTHER" id="PTHR42912">
    <property type="entry name" value="METHYLTRANSFERASE"/>
    <property type="match status" value="1"/>
</dbReference>
<accession>A0ABS7SRN9</accession>
<dbReference type="EMBL" id="JAFBIL020000006">
    <property type="protein sequence ID" value="MBZ2208610.1"/>
    <property type="molecule type" value="Genomic_DNA"/>
</dbReference>
<dbReference type="RefSeq" id="WP_223469096.1">
    <property type="nucleotide sequence ID" value="NZ_JAFBIL020000006.1"/>
</dbReference>
<keyword evidence="2" id="KW-1185">Reference proteome</keyword>
<dbReference type="Gene3D" id="3.40.50.150">
    <property type="entry name" value="Vaccinia Virus protein VP39"/>
    <property type="match status" value="1"/>
</dbReference>
<dbReference type="InterPro" id="IPR029063">
    <property type="entry name" value="SAM-dependent_MTases_sf"/>
</dbReference>
<dbReference type="InterPro" id="IPR050508">
    <property type="entry name" value="Methyltransf_Superfamily"/>
</dbReference>
<dbReference type="SUPFAM" id="SSF53335">
    <property type="entry name" value="S-adenosyl-L-methionine-dependent methyltransferases"/>
    <property type="match status" value="1"/>
</dbReference>
<evidence type="ECO:0000313" key="2">
    <source>
        <dbReference type="Proteomes" id="UP000809349"/>
    </source>
</evidence>
<protein>
    <submittedName>
        <fullName evidence="1">Class I SAM-dependent methyltransferase</fullName>
        <ecNumber evidence="1">2.1.1.-</ecNumber>
    </submittedName>
</protein>
<name>A0ABS7SRN9_9BURK</name>